<proteinExistence type="predicted"/>
<gene>
    <name evidence="4" type="ORF">ACFFRI_07715</name>
</gene>
<dbReference type="Proteomes" id="UP001589750">
    <property type="component" value="Unassembled WGS sequence"/>
</dbReference>
<reference evidence="4 5" key="1">
    <citation type="submission" date="2024-09" db="EMBL/GenBank/DDBJ databases">
        <authorList>
            <person name="Sun Q."/>
            <person name="Mori K."/>
        </authorList>
    </citation>
    <scope>NUCLEOTIDE SEQUENCE [LARGE SCALE GENOMIC DNA]</scope>
    <source>
        <strain evidence="4 5">JCM 9626</strain>
    </source>
</reference>
<dbReference type="EMBL" id="JBHMDG010000009">
    <property type="protein sequence ID" value="MFB9312926.1"/>
    <property type="molecule type" value="Genomic_DNA"/>
</dbReference>
<evidence type="ECO:0000313" key="5">
    <source>
        <dbReference type="Proteomes" id="UP001589750"/>
    </source>
</evidence>
<evidence type="ECO:0000256" key="1">
    <source>
        <dbReference type="SAM" id="MobiDB-lite"/>
    </source>
</evidence>
<protein>
    <recommendedName>
        <fullName evidence="6">Tissue inhibitor of metalloproteinase</fullName>
    </recommendedName>
</protein>
<dbReference type="SUPFAM" id="SSF50242">
    <property type="entry name" value="TIMP-like"/>
    <property type="match status" value="1"/>
</dbReference>
<keyword evidence="5" id="KW-1185">Reference proteome</keyword>
<evidence type="ECO:0000256" key="2">
    <source>
        <dbReference type="SAM" id="Phobius"/>
    </source>
</evidence>
<organism evidence="4 5">
    <name type="scientific">Nocardioides plantarum</name>
    <dbReference type="NCBI Taxonomy" id="29299"/>
    <lineage>
        <taxon>Bacteria</taxon>
        <taxon>Bacillati</taxon>
        <taxon>Actinomycetota</taxon>
        <taxon>Actinomycetes</taxon>
        <taxon>Propionibacteriales</taxon>
        <taxon>Nocardioidaceae</taxon>
        <taxon>Nocardioides</taxon>
    </lineage>
</organism>
<name>A0ABV5K853_9ACTN</name>
<evidence type="ECO:0000256" key="3">
    <source>
        <dbReference type="SAM" id="SignalP"/>
    </source>
</evidence>
<feature type="region of interest" description="Disordered" evidence="1">
    <location>
        <begin position="144"/>
        <end position="164"/>
    </location>
</feature>
<feature type="transmembrane region" description="Helical" evidence="2">
    <location>
        <begin position="172"/>
        <end position="190"/>
    </location>
</feature>
<dbReference type="InterPro" id="IPR008993">
    <property type="entry name" value="TIMP-like_OB-fold"/>
</dbReference>
<dbReference type="RefSeq" id="WP_140011478.1">
    <property type="nucleotide sequence ID" value="NZ_JBHMDG010000009.1"/>
</dbReference>
<keyword evidence="2" id="KW-0472">Membrane</keyword>
<accession>A0ABV5K853</accession>
<keyword evidence="2" id="KW-1133">Transmembrane helix</keyword>
<evidence type="ECO:0000313" key="4">
    <source>
        <dbReference type="EMBL" id="MFB9312926.1"/>
    </source>
</evidence>
<evidence type="ECO:0008006" key="6">
    <source>
        <dbReference type="Google" id="ProtNLM"/>
    </source>
</evidence>
<feature type="chain" id="PRO_5045690920" description="Tissue inhibitor of metalloproteinase" evidence="3">
    <location>
        <begin position="32"/>
        <end position="197"/>
    </location>
</feature>
<keyword evidence="2" id="KW-0812">Transmembrane</keyword>
<dbReference type="Gene3D" id="2.40.50.120">
    <property type="match status" value="1"/>
</dbReference>
<comment type="caution">
    <text evidence="4">The sequence shown here is derived from an EMBL/GenBank/DDBJ whole genome shotgun (WGS) entry which is preliminary data.</text>
</comment>
<sequence>MTRLPRLLLALLATLLAVPVLLTSTAGPAHACSCEQRSIRAYATSADAVFVATMLEPMAEGSTGLVRARAAVERVYAGDVLSTVTLETGGQGAACALTGLEEGRTLLFFASGHGAAFGVGSCDGNRAADRASLAEVEKVLGAGRAPTHRARTDDDAGQVDDTEPGWLESGTTYAAVLGAGVLLAVGAWWLRRLRVPG</sequence>
<feature type="signal peptide" evidence="3">
    <location>
        <begin position="1"/>
        <end position="31"/>
    </location>
</feature>
<keyword evidence="3" id="KW-0732">Signal</keyword>